<protein>
    <submittedName>
        <fullName evidence="1">Uncharacterized protein</fullName>
    </submittedName>
</protein>
<name>A0A4Y2LEG0_ARAVE</name>
<proteinExistence type="predicted"/>
<organism evidence="1 3">
    <name type="scientific">Araneus ventricosus</name>
    <name type="common">Orbweaver spider</name>
    <name type="synonym">Epeira ventricosa</name>
    <dbReference type="NCBI Taxonomy" id="182803"/>
    <lineage>
        <taxon>Eukaryota</taxon>
        <taxon>Metazoa</taxon>
        <taxon>Ecdysozoa</taxon>
        <taxon>Arthropoda</taxon>
        <taxon>Chelicerata</taxon>
        <taxon>Arachnida</taxon>
        <taxon>Araneae</taxon>
        <taxon>Araneomorphae</taxon>
        <taxon>Entelegynae</taxon>
        <taxon>Araneoidea</taxon>
        <taxon>Araneidae</taxon>
        <taxon>Araneus</taxon>
    </lineage>
</organism>
<keyword evidence="3" id="KW-1185">Reference proteome</keyword>
<dbReference type="AlphaFoldDB" id="A0A4Y2LEG0"/>
<dbReference type="OrthoDB" id="7616520at2759"/>
<sequence length="97" mass="10637">MGALPGRYIATSGSRDSPVAALQEIENVFEPRSRARIGALRAKFLNILFLPDTMSSYIGKISQAAKDLENAGKFIPDDEIAYQMLANLPRSVQSHQT</sequence>
<comment type="caution">
    <text evidence="1">The sequence shown here is derived from an EMBL/GenBank/DDBJ whole genome shotgun (WGS) entry which is preliminary data.</text>
</comment>
<accession>A0A4Y2LEG0</accession>
<gene>
    <name evidence="2" type="ORF">AVEN_164274_1</name>
    <name evidence="1" type="ORF">AVEN_42169_1</name>
</gene>
<dbReference type="EMBL" id="BGPR01199154">
    <property type="protein sequence ID" value="GBN13088.1"/>
    <property type="molecule type" value="Genomic_DNA"/>
</dbReference>
<evidence type="ECO:0000313" key="2">
    <source>
        <dbReference type="EMBL" id="GBN13088.1"/>
    </source>
</evidence>
<dbReference type="EMBL" id="BGPR01199128">
    <property type="protein sequence ID" value="GBN13012.1"/>
    <property type="molecule type" value="Genomic_DNA"/>
</dbReference>
<evidence type="ECO:0000313" key="1">
    <source>
        <dbReference type="EMBL" id="GBN13012.1"/>
    </source>
</evidence>
<dbReference type="Proteomes" id="UP000499080">
    <property type="component" value="Unassembled WGS sequence"/>
</dbReference>
<evidence type="ECO:0000313" key="3">
    <source>
        <dbReference type="Proteomes" id="UP000499080"/>
    </source>
</evidence>
<reference evidence="1 3" key="1">
    <citation type="journal article" date="2019" name="Sci. Rep.">
        <title>Orb-weaving spider Araneus ventricosus genome elucidates the spidroin gene catalogue.</title>
        <authorList>
            <person name="Kono N."/>
            <person name="Nakamura H."/>
            <person name="Ohtoshi R."/>
            <person name="Moran D.A.P."/>
            <person name="Shinohara A."/>
            <person name="Yoshida Y."/>
            <person name="Fujiwara M."/>
            <person name="Mori M."/>
            <person name="Tomita M."/>
            <person name="Arakawa K."/>
        </authorList>
    </citation>
    <scope>NUCLEOTIDE SEQUENCE [LARGE SCALE GENOMIC DNA]</scope>
</reference>